<keyword evidence="3" id="KW-0677">Repeat</keyword>
<evidence type="ECO:0000256" key="5">
    <source>
        <dbReference type="PROSITE-ProRule" id="PRU00076"/>
    </source>
</evidence>
<dbReference type="PRINTS" id="PR00010">
    <property type="entry name" value="EGFBLOOD"/>
</dbReference>
<dbReference type="FunFam" id="2.10.25.10:FF:000066">
    <property type="entry name" value="FAT atypical cadherin 4"/>
    <property type="match status" value="1"/>
</dbReference>
<evidence type="ECO:0000259" key="6">
    <source>
        <dbReference type="PROSITE" id="PS50026"/>
    </source>
</evidence>
<dbReference type="PROSITE" id="PS01186">
    <property type="entry name" value="EGF_2"/>
    <property type="match status" value="2"/>
</dbReference>
<dbReference type="InterPro" id="IPR001881">
    <property type="entry name" value="EGF-like_Ca-bd_dom"/>
</dbReference>
<dbReference type="InterPro" id="IPR000152">
    <property type="entry name" value="EGF-type_Asp/Asn_hydroxyl_site"/>
</dbReference>
<dbReference type="PROSITE" id="PS01187">
    <property type="entry name" value="EGF_CA"/>
    <property type="match status" value="1"/>
</dbReference>
<dbReference type="AlphaFoldDB" id="A0A8R2JVT8"/>
<evidence type="ECO:0000313" key="7">
    <source>
        <dbReference type="EnsemblMetazoa" id="XP_029347714.1"/>
    </source>
</evidence>
<feature type="domain" description="EGF-like" evidence="6">
    <location>
        <begin position="66"/>
        <end position="102"/>
    </location>
</feature>
<dbReference type="SUPFAM" id="SSF57196">
    <property type="entry name" value="EGF/Laminin"/>
    <property type="match status" value="3"/>
</dbReference>
<evidence type="ECO:0000256" key="3">
    <source>
        <dbReference type="ARBA" id="ARBA00022737"/>
    </source>
</evidence>
<organism evidence="7 8">
    <name type="scientific">Acyrthosiphon pisum</name>
    <name type="common">Pea aphid</name>
    <dbReference type="NCBI Taxonomy" id="7029"/>
    <lineage>
        <taxon>Eukaryota</taxon>
        <taxon>Metazoa</taxon>
        <taxon>Ecdysozoa</taxon>
        <taxon>Arthropoda</taxon>
        <taxon>Hexapoda</taxon>
        <taxon>Insecta</taxon>
        <taxon>Pterygota</taxon>
        <taxon>Neoptera</taxon>
        <taxon>Paraneoptera</taxon>
        <taxon>Hemiptera</taxon>
        <taxon>Sternorrhyncha</taxon>
        <taxon>Aphidomorpha</taxon>
        <taxon>Aphidoidea</taxon>
        <taxon>Aphididae</taxon>
        <taxon>Macrosiphini</taxon>
        <taxon>Acyrthosiphon</taxon>
    </lineage>
</organism>
<keyword evidence="4 5" id="KW-1015">Disulfide bond</keyword>
<dbReference type="Proteomes" id="UP000007819">
    <property type="component" value="Unassembled WGS sequence"/>
</dbReference>
<dbReference type="OrthoDB" id="6626918at2759"/>
<evidence type="ECO:0000313" key="8">
    <source>
        <dbReference type="Proteomes" id="UP000007819"/>
    </source>
</evidence>
<dbReference type="KEGG" id="api:100569924"/>
<dbReference type="GO" id="GO:0005509">
    <property type="term" value="F:calcium ion binding"/>
    <property type="evidence" value="ECO:0007669"/>
    <property type="project" value="InterPro"/>
</dbReference>
<dbReference type="SMART" id="SM00181">
    <property type="entry name" value="EGF"/>
    <property type="match status" value="3"/>
</dbReference>
<comment type="caution">
    <text evidence="5">Lacks conserved residue(s) required for the propagation of feature annotation.</text>
</comment>
<dbReference type="SMART" id="SM00179">
    <property type="entry name" value="EGF_CA"/>
    <property type="match status" value="2"/>
</dbReference>
<dbReference type="PROSITE" id="PS50026">
    <property type="entry name" value="EGF_3"/>
    <property type="match status" value="3"/>
</dbReference>
<keyword evidence="1 5" id="KW-0245">EGF-like domain</keyword>
<dbReference type="PANTHER" id="PTHR24049:SF35">
    <property type="entry name" value="EGF-LIKE DOMAIN-CONTAINING PROTEIN"/>
    <property type="match status" value="1"/>
</dbReference>
<keyword evidence="2" id="KW-0732">Signal</keyword>
<evidence type="ECO:0000256" key="2">
    <source>
        <dbReference type="ARBA" id="ARBA00022729"/>
    </source>
</evidence>
<dbReference type="Gene3D" id="2.10.25.10">
    <property type="entry name" value="Laminin"/>
    <property type="match status" value="3"/>
</dbReference>
<accession>A0A8R2JVT8</accession>
<dbReference type="InterPro" id="IPR018097">
    <property type="entry name" value="EGF_Ca-bd_CS"/>
</dbReference>
<feature type="disulfide bond" evidence="5">
    <location>
        <begin position="92"/>
        <end position="101"/>
    </location>
</feature>
<feature type="disulfide bond" evidence="5">
    <location>
        <begin position="54"/>
        <end position="63"/>
    </location>
</feature>
<feature type="domain" description="EGF-like" evidence="6">
    <location>
        <begin position="104"/>
        <end position="140"/>
    </location>
</feature>
<proteinExistence type="predicted"/>
<dbReference type="GeneID" id="100569924"/>
<dbReference type="CDD" id="cd00054">
    <property type="entry name" value="EGF_CA"/>
    <property type="match status" value="1"/>
</dbReference>
<protein>
    <recommendedName>
        <fullName evidence="6">EGF-like domain-containing protein</fullName>
    </recommendedName>
</protein>
<dbReference type="RefSeq" id="XP_029347714.1">
    <property type="nucleotide sequence ID" value="XM_029491854.1"/>
</dbReference>
<dbReference type="PANTHER" id="PTHR24049">
    <property type="entry name" value="CRUMBS FAMILY MEMBER"/>
    <property type="match status" value="1"/>
</dbReference>
<dbReference type="PROSITE" id="PS00022">
    <property type="entry name" value="EGF_1"/>
    <property type="match status" value="3"/>
</dbReference>
<feature type="disulfide bond" evidence="5">
    <location>
        <begin position="130"/>
        <end position="139"/>
    </location>
</feature>
<reference evidence="7" key="2">
    <citation type="submission" date="2022-06" db="UniProtKB">
        <authorList>
            <consortium name="EnsemblMetazoa"/>
        </authorList>
    </citation>
    <scope>IDENTIFICATION</scope>
</reference>
<dbReference type="Pfam" id="PF00008">
    <property type="entry name" value="EGF"/>
    <property type="match status" value="2"/>
</dbReference>
<sequence>MNFPAYLYPDCQLFTFSGTSCEIDLAVCNSTGEILCKNGGECIEGPGVSFSCNCSPGWNGWTCEDEIDQCDSRPCKNGGVCINRQTAYSCACLFGYTGRDCDVALRLCEEHECQNHALCLIEDQTSVCYCVPDYHGKFCQYQYDECQLGI</sequence>
<feature type="domain" description="EGF-like" evidence="6">
    <location>
        <begin position="24"/>
        <end position="64"/>
    </location>
</feature>
<dbReference type="PROSITE" id="PS00010">
    <property type="entry name" value="ASX_HYDROXYL"/>
    <property type="match status" value="1"/>
</dbReference>
<evidence type="ECO:0000256" key="4">
    <source>
        <dbReference type="ARBA" id="ARBA00023157"/>
    </source>
</evidence>
<dbReference type="InterPro" id="IPR051022">
    <property type="entry name" value="Notch_Cell-Fate_Det"/>
</dbReference>
<dbReference type="EnsemblMetazoa" id="XM_029491854.1">
    <property type="protein sequence ID" value="XP_029347714.1"/>
    <property type="gene ID" value="LOC100569924"/>
</dbReference>
<dbReference type="InterPro" id="IPR000742">
    <property type="entry name" value="EGF"/>
</dbReference>
<keyword evidence="8" id="KW-1185">Reference proteome</keyword>
<name>A0A8R2JVT8_ACYPI</name>
<evidence type="ECO:0000256" key="1">
    <source>
        <dbReference type="ARBA" id="ARBA00022536"/>
    </source>
</evidence>
<reference evidence="8" key="1">
    <citation type="submission" date="2010-06" db="EMBL/GenBank/DDBJ databases">
        <authorList>
            <person name="Jiang H."/>
            <person name="Abraham K."/>
            <person name="Ali S."/>
            <person name="Alsbrooks S.L."/>
            <person name="Anim B.N."/>
            <person name="Anosike U.S."/>
            <person name="Attaway T."/>
            <person name="Bandaranaike D.P."/>
            <person name="Battles P.K."/>
            <person name="Bell S.N."/>
            <person name="Bell A.V."/>
            <person name="Beltran B."/>
            <person name="Bickham C."/>
            <person name="Bustamante Y."/>
            <person name="Caleb T."/>
            <person name="Canada A."/>
            <person name="Cardenas V."/>
            <person name="Carter K."/>
            <person name="Chacko J."/>
            <person name="Chandrabose M.N."/>
            <person name="Chavez D."/>
            <person name="Chavez A."/>
            <person name="Chen L."/>
            <person name="Chu H.-S."/>
            <person name="Claassen K.J."/>
            <person name="Cockrell R."/>
            <person name="Collins M."/>
            <person name="Cooper J.A."/>
            <person name="Cree A."/>
            <person name="Curry S.M."/>
            <person name="Da Y."/>
            <person name="Dao M.D."/>
            <person name="Das B."/>
            <person name="Davila M.-L."/>
            <person name="Davy-Carroll L."/>
            <person name="Denson S."/>
            <person name="Dinh H."/>
            <person name="Ebong V.E."/>
            <person name="Edwards J.R."/>
            <person name="Egan A."/>
            <person name="El-Daye J."/>
            <person name="Escobedo L."/>
            <person name="Fernandez S."/>
            <person name="Fernando P.R."/>
            <person name="Flagg N."/>
            <person name="Forbes L.D."/>
            <person name="Fowler R.G."/>
            <person name="Fu Q."/>
            <person name="Gabisi R.A."/>
            <person name="Ganer J."/>
            <person name="Garbino Pronczuk A."/>
            <person name="Garcia R.M."/>
            <person name="Garner T."/>
            <person name="Garrett T.E."/>
            <person name="Gonzalez D.A."/>
            <person name="Hamid H."/>
            <person name="Hawkins E.S."/>
            <person name="Hirani K."/>
            <person name="Hogues M.E."/>
            <person name="Hollins B."/>
            <person name="Hsiao C.-H."/>
            <person name="Jabil R."/>
            <person name="James M.L."/>
            <person name="Jhangiani S.N."/>
            <person name="Johnson B."/>
            <person name="Johnson Q."/>
            <person name="Joshi V."/>
            <person name="Kalu J.B."/>
            <person name="Kam C."/>
            <person name="Kashfia A."/>
            <person name="Keebler J."/>
            <person name="Kisamo H."/>
            <person name="Kovar C.L."/>
            <person name="Lago L.A."/>
            <person name="Lai C.-Y."/>
            <person name="Laidlaw J."/>
            <person name="Lara F."/>
            <person name="Le T.-K."/>
            <person name="Lee S.L."/>
            <person name="Legall F.H."/>
            <person name="Lemon S.J."/>
            <person name="Lewis L.R."/>
            <person name="Li B."/>
            <person name="Liu Y."/>
            <person name="Liu Y.-S."/>
            <person name="Lopez J."/>
            <person name="Lozado R.J."/>
            <person name="Lu J."/>
            <person name="Madu R.C."/>
            <person name="Maheshwari M."/>
            <person name="Maheshwari R."/>
            <person name="Malloy K."/>
            <person name="Martinez E."/>
            <person name="Mathew T."/>
            <person name="Mercado I.C."/>
            <person name="Mercado C."/>
            <person name="Meyer B."/>
            <person name="Montgomery K."/>
            <person name="Morgan M.B."/>
            <person name="Munidasa M."/>
            <person name="Nazareth L.V."/>
            <person name="Nelson J."/>
            <person name="Ng B.M."/>
            <person name="Nguyen N.B."/>
            <person name="Nguyen P.Q."/>
            <person name="Nguyen T."/>
            <person name="Obregon M."/>
            <person name="Okwuonu G.O."/>
            <person name="Onwere C.G."/>
            <person name="Orozco G."/>
            <person name="Parra A."/>
            <person name="Patel S."/>
            <person name="Patil S."/>
            <person name="Perez A."/>
            <person name="Perez Y."/>
            <person name="Pham C."/>
            <person name="Primus E.L."/>
            <person name="Pu L.-L."/>
            <person name="Puazo M."/>
            <person name="Qin X."/>
            <person name="Quiroz J.B."/>
            <person name="Reese J."/>
            <person name="Richards S."/>
            <person name="Rives C.M."/>
            <person name="Robberts R."/>
            <person name="Ruiz S.J."/>
            <person name="Ruiz M.J."/>
            <person name="Santibanez J."/>
            <person name="Schneider B.W."/>
            <person name="Sisson I."/>
            <person name="Smith M."/>
            <person name="Sodergren E."/>
            <person name="Song X.-Z."/>
            <person name="Song B.B."/>
            <person name="Summersgill H."/>
            <person name="Thelus R."/>
            <person name="Thornton R.D."/>
            <person name="Trejos Z.Y."/>
            <person name="Usmani K."/>
            <person name="Vattathil S."/>
            <person name="Villasana D."/>
            <person name="Walker D.L."/>
            <person name="Wang S."/>
            <person name="Wang K."/>
            <person name="White C.S."/>
            <person name="Williams A.C."/>
            <person name="Williamson J."/>
            <person name="Wilson K."/>
            <person name="Woghiren I.O."/>
            <person name="Woodworth J.R."/>
            <person name="Worley K.C."/>
            <person name="Wright R.A."/>
            <person name="Wu W."/>
            <person name="Young L."/>
            <person name="Zhang L."/>
            <person name="Zhang J."/>
            <person name="Zhu Y."/>
            <person name="Muzny D.M."/>
            <person name="Weinstock G."/>
            <person name="Gibbs R.A."/>
        </authorList>
    </citation>
    <scope>NUCLEOTIDE SEQUENCE [LARGE SCALE GENOMIC DNA]</scope>
    <source>
        <strain evidence="8">LSR1</strain>
    </source>
</reference>